<reference evidence="3 4" key="1">
    <citation type="submission" date="2018-06" db="EMBL/GenBank/DDBJ databases">
        <title>Streptomyces reniochalinae sp. nov. and Streptomyces diacarnus sp. nov. from marine sponges.</title>
        <authorList>
            <person name="Li L."/>
        </authorList>
    </citation>
    <scope>NUCLEOTIDE SEQUENCE [LARGE SCALE GENOMIC DNA]</scope>
    <source>
        <strain evidence="3 4">LHW50302</strain>
    </source>
</reference>
<evidence type="ECO:0000259" key="2">
    <source>
        <dbReference type="PROSITE" id="PS50995"/>
    </source>
</evidence>
<dbReference type="InterPro" id="IPR036390">
    <property type="entry name" value="WH_DNA-bd_sf"/>
</dbReference>
<organism evidence="3 4">
    <name type="scientific">Streptomyces reniochalinae</name>
    <dbReference type="NCBI Taxonomy" id="2250578"/>
    <lineage>
        <taxon>Bacteria</taxon>
        <taxon>Bacillati</taxon>
        <taxon>Actinomycetota</taxon>
        <taxon>Actinomycetes</taxon>
        <taxon>Kitasatosporales</taxon>
        <taxon>Streptomycetaceae</taxon>
        <taxon>Streptomyces</taxon>
    </lineage>
</organism>
<dbReference type="InterPro" id="IPR000835">
    <property type="entry name" value="HTH_MarR-typ"/>
</dbReference>
<dbReference type="InterPro" id="IPR039422">
    <property type="entry name" value="MarR/SlyA-like"/>
</dbReference>
<comment type="caution">
    <text evidence="3">The sequence shown here is derived from an EMBL/GenBank/DDBJ whole genome shotgun (WGS) entry which is preliminary data.</text>
</comment>
<dbReference type="OrthoDB" id="7774677at2"/>
<dbReference type="Pfam" id="PF12802">
    <property type="entry name" value="MarR_2"/>
    <property type="match status" value="1"/>
</dbReference>
<dbReference type="AlphaFoldDB" id="A0A367F6T0"/>
<feature type="domain" description="HTH marR-type" evidence="2">
    <location>
        <begin position="43"/>
        <end position="184"/>
    </location>
</feature>
<dbReference type="SMART" id="SM00347">
    <property type="entry name" value="HTH_MARR"/>
    <property type="match status" value="1"/>
</dbReference>
<name>A0A367F6T0_9ACTN</name>
<feature type="region of interest" description="Disordered" evidence="1">
    <location>
        <begin position="15"/>
        <end position="38"/>
    </location>
</feature>
<evidence type="ECO:0000313" key="4">
    <source>
        <dbReference type="Proteomes" id="UP000253507"/>
    </source>
</evidence>
<dbReference type="SUPFAM" id="SSF46785">
    <property type="entry name" value="Winged helix' DNA-binding domain"/>
    <property type="match status" value="1"/>
</dbReference>
<dbReference type="PROSITE" id="PS50995">
    <property type="entry name" value="HTH_MARR_2"/>
    <property type="match status" value="1"/>
</dbReference>
<dbReference type="InterPro" id="IPR036388">
    <property type="entry name" value="WH-like_DNA-bd_sf"/>
</dbReference>
<evidence type="ECO:0000313" key="3">
    <source>
        <dbReference type="EMBL" id="RCG25250.1"/>
    </source>
</evidence>
<accession>A0A367F6T0</accession>
<dbReference type="PANTHER" id="PTHR33164:SF57">
    <property type="entry name" value="MARR-FAMILY TRANSCRIPTIONAL REGULATOR"/>
    <property type="match status" value="1"/>
</dbReference>
<dbReference type="EMBL" id="QOIM01000018">
    <property type="protein sequence ID" value="RCG25250.1"/>
    <property type="molecule type" value="Genomic_DNA"/>
</dbReference>
<dbReference type="Proteomes" id="UP000253507">
    <property type="component" value="Unassembled WGS sequence"/>
</dbReference>
<gene>
    <name evidence="3" type="ORF">DQ392_01745</name>
</gene>
<sequence>MATHQYACYTDASSLGSVTKDEGSQPHAPAPGGSHEKVDETVLSAIEAAMIRIRRRQSRRSLARPVVNDLDEPVELNTLAVIDAVDEGAGDSSRDVTVGFVADRLAIDPSRASRIVAEAVRSGFVRRVASQEDGRRSCLELTATGEEAVAAAHRTRQLFYSDVLGDWDAGEQREFARLLTKFVRSLDDAAGE</sequence>
<dbReference type="GO" id="GO:0006950">
    <property type="term" value="P:response to stress"/>
    <property type="evidence" value="ECO:0007669"/>
    <property type="project" value="TreeGrafter"/>
</dbReference>
<evidence type="ECO:0000256" key="1">
    <source>
        <dbReference type="SAM" id="MobiDB-lite"/>
    </source>
</evidence>
<proteinExistence type="predicted"/>
<keyword evidence="4" id="KW-1185">Reference proteome</keyword>
<dbReference type="GO" id="GO:0003700">
    <property type="term" value="F:DNA-binding transcription factor activity"/>
    <property type="evidence" value="ECO:0007669"/>
    <property type="project" value="InterPro"/>
</dbReference>
<dbReference type="Gene3D" id="1.10.10.10">
    <property type="entry name" value="Winged helix-like DNA-binding domain superfamily/Winged helix DNA-binding domain"/>
    <property type="match status" value="1"/>
</dbReference>
<protein>
    <submittedName>
        <fullName evidence="3">MarR family transcriptional regulator</fullName>
    </submittedName>
</protein>
<dbReference type="PANTHER" id="PTHR33164">
    <property type="entry name" value="TRANSCRIPTIONAL REGULATOR, MARR FAMILY"/>
    <property type="match status" value="1"/>
</dbReference>